<dbReference type="GO" id="GO:0030659">
    <property type="term" value="C:cytoplasmic vesicle membrane"/>
    <property type="evidence" value="ECO:0007669"/>
    <property type="project" value="UniProtKB-SubCell"/>
</dbReference>
<evidence type="ECO:0000256" key="4">
    <source>
        <dbReference type="ARBA" id="ARBA00022448"/>
    </source>
</evidence>
<keyword evidence="7 10" id="KW-0472">Membrane</keyword>
<dbReference type="InParanoid" id="A0A7J8IX89"/>
<dbReference type="InterPro" id="IPR022775">
    <property type="entry name" value="AP_mu_sigma_su"/>
</dbReference>
<evidence type="ECO:0000256" key="2">
    <source>
        <dbReference type="ARBA" id="ARBA00004555"/>
    </source>
</evidence>
<organism evidence="12 13">
    <name type="scientific">Molossus molossus</name>
    <name type="common">Pallas' mastiff bat</name>
    <name type="synonym">Vespertilio molossus</name>
    <dbReference type="NCBI Taxonomy" id="27622"/>
    <lineage>
        <taxon>Eukaryota</taxon>
        <taxon>Metazoa</taxon>
        <taxon>Chordata</taxon>
        <taxon>Craniata</taxon>
        <taxon>Vertebrata</taxon>
        <taxon>Euteleostomi</taxon>
        <taxon>Mammalia</taxon>
        <taxon>Eutheria</taxon>
        <taxon>Laurasiatheria</taxon>
        <taxon>Chiroptera</taxon>
        <taxon>Yangochiroptera</taxon>
        <taxon>Molossidae</taxon>
        <taxon>Molossus</taxon>
    </lineage>
</organism>
<dbReference type="CDD" id="cd14834">
    <property type="entry name" value="AP3_sigma"/>
    <property type="match status" value="1"/>
</dbReference>
<dbReference type="Pfam" id="PF01217">
    <property type="entry name" value="Clat_adaptor_s"/>
    <property type="match status" value="1"/>
</dbReference>
<dbReference type="InterPro" id="IPR016635">
    <property type="entry name" value="AP_complex_ssu"/>
</dbReference>
<proteinExistence type="inferred from homology"/>
<keyword evidence="6" id="KW-0333">Golgi apparatus</keyword>
<dbReference type="FunCoup" id="A0A7J8IX89">
    <property type="interactions" value="3661"/>
</dbReference>
<keyword evidence="13" id="KW-1185">Reference proteome</keyword>
<evidence type="ECO:0000256" key="6">
    <source>
        <dbReference type="ARBA" id="ARBA00023034"/>
    </source>
</evidence>
<dbReference type="PROSITE" id="PS00989">
    <property type="entry name" value="CLAT_ADAPTOR_S"/>
    <property type="match status" value="1"/>
</dbReference>
<evidence type="ECO:0000256" key="7">
    <source>
        <dbReference type="ARBA" id="ARBA00023136"/>
    </source>
</evidence>
<dbReference type="EMBL" id="JACASF010000003">
    <property type="protein sequence ID" value="KAF6488715.1"/>
    <property type="molecule type" value="Genomic_DNA"/>
</dbReference>
<dbReference type="GO" id="GO:0030123">
    <property type="term" value="C:AP-3 adaptor complex"/>
    <property type="evidence" value="ECO:0007669"/>
    <property type="project" value="InterPro"/>
</dbReference>
<evidence type="ECO:0000256" key="8">
    <source>
        <dbReference type="ARBA" id="ARBA00023329"/>
    </source>
</evidence>
<evidence type="ECO:0000259" key="11">
    <source>
        <dbReference type="Pfam" id="PF01217"/>
    </source>
</evidence>
<gene>
    <name evidence="12" type="ORF">HJG59_000808</name>
</gene>
<evidence type="ECO:0000256" key="5">
    <source>
        <dbReference type="ARBA" id="ARBA00022927"/>
    </source>
</evidence>
<evidence type="ECO:0000256" key="9">
    <source>
        <dbReference type="ARBA" id="ARBA00025605"/>
    </source>
</evidence>
<dbReference type="InterPro" id="IPR011012">
    <property type="entry name" value="Longin-like_dom_sf"/>
</dbReference>
<feature type="domain" description="AP complex mu/sigma subunit" evidence="11">
    <location>
        <begin position="1"/>
        <end position="147"/>
    </location>
</feature>
<name>A0A7J8IX89_MOLMO</name>
<evidence type="ECO:0000256" key="10">
    <source>
        <dbReference type="SAM" id="Phobius"/>
    </source>
</evidence>
<dbReference type="InterPro" id="IPR027155">
    <property type="entry name" value="APS3"/>
</dbReference>
<feature type="transmembrane region" description="Helical" evidence="10">
    <location>
        <begin position="153"/>
        <end position="174"/>
    </location>
</feature>
<dbReference type="GO" id="GO:0005794">
    <property type="term" value="C:Golgi apparatus"/>
    <property type="evidence" value="ECO:0007669"/>
    <property type="project" value="UniProtKB-SubCell"/>
</dbReference>
<keyword evidence="10" id="KW-1133">Transmembrane helix</keyword>
<comment type="caution">
    <text evidence="12">The sequence shown here is derived from an EMBL/GenBank/DDBJ whole genome shotgun (WGS) entry which is preliminary data.</text>
</comment>
<protein>
    <submittedName>
        <fullName evidence="12">Adaptor related protein complex 3 subunit sigma 1</fullName>
    </submittedName>
</protein>
<dbReference type="PANTHER" id="PTHR11753">
    <property type="entry name" value="ADAPTOR COMPLEXES SMALL SUBUNIT FAMILY"/>
    <property type="match status" value="1"/>
</dbReference>
<evidence type="ECO:0000256" key="3">
    <source>
        <dbReference type="ARBA" id="ARBA00006972"/>
    </source>
</evidence>
<sequence length="245" mass="28219">MIKAILIFNNHGKPRLSKFYQPYSEDTQQQIIRETFHLVSKRDENVCNFLEGGLLIGGSDNKLIYRHYATLYFVFCVDSSESELGILDLIQVFVETLDKCFENVCELDLIFHVDKVHNILAEMVMGGMVLETNMNEIVTQIDAQNKLEKSEFLFSRLMVSAAAAFIFLGVCPSLRFEVIMKKIRLEEKQSPLRKQLVKGGEKSRFCLWQCGKKGPDWEPEAWSSSYYSSANQLCDGDMLWGRNTW</sequence>
<dbReference type="AlphaFoldDB" id="A0A7J8IX89"/>
<dbReference type="SUPFAM" id="SSF64356">
    <property type="entry name" value="SNARE-like"/>
    <property type="match status" value="1"/>
</dbReference>
<dbReference type="GO" id="GO:0006886">
    <property type="term" value="P:intracellular protein transport"/>
    <property type="evidence" value="ECO:0007669"/>
    <property type="project" value="InterPro"/>
</dbReference>
<dbReference type="InterPro" id="IPR000804">
    <property type="entry name" value="Clathrin_sm-chain_CS"/>
</dbReference>
<dbReference type="Proteomes" id="UP000550707">
    <property type="component" value="Unassembled WGS sequence"/>
</dbReference>
<dbReference type="FunFam" id="3.30.450.60:FF:000001">
    <property type="entry name" value="AP complex subunit sigma"/>
    <property type="match status" value="1"/>
</dbReference>
<accession>A0A7J8IX89</accession>
<evidence type="ECO:0000313" key="13">
    <source>
        <dbReference type="Proteomes" id="UP000550707"/>
    </source>
</evidence>
<dbReference type="Gene3D" id="3.30.450.60">
    <property type="match status" value="1"/>
</dbReference>
<comment type="similarity">
    <text evidence="3">Belongs to the adaptor complexes small subunit family.</text>
</comment>
<evidence type="ECO:0000313" key="12">
    <source>
        <dbReference type="EMBL" id="KAF6488715.1"/>
    </source>
</evidence>
<comment type="function">
    <text evidence="9">Part of the AP-3 complex, an adaptor-related complex which is not clathrin-associated. The complex is associated with the Golgi region as well as more peripheral structures. It facilitates the budding of vesicles from the Golgi membrane and may be directly involved in trafficking to lysosomes. In concert with the BLOC-1 complex, AP-3 is required to target cargos into vesicles assembled at cell bodies for delivery into neurites and nerve terminals.</text>
</comment>
<reference evidence="12 13" key="1">
    <citation type="journal article" date="2020" name="Nature">
        <title>Six reference-quality genomes reveal evolution of bat adaptations.</title>
        <authorList>
            <person name="Jebb D."/>
            <person name="Huang Z."/>
            <person name="Pippel M."/>
            <person name="Hughes G.M."/>
            <person name="Lavrichenko K."/>
            <person name="Devanna P."/>
            <person name="Winkler S."/>
            <person name="Jermiin L.S."/>
            <person name="Skirmuntt E.C."/>
            <person name="Katzourakis A."/>
            <person name="Burkitt-Gray L."/>
            <person name="Ray D.A."/>
            <person name="Sullivan K.A.M."/>
            <person name="Roscito J.G."/>
            <person name="Kirilenko B.M."/>
            <person name="Davalos L.M."/>
            <person name="Corthals A.P."/>
            <person name="Power M.L."/>
            <person name="Jones G."/>
            <person name="Ransome R.D."/>
            <person name="Dechmann D.K.N."/>
            <person name="Locatelli A.G."/>
            <person name="Puechmaille S.J."/>
            <person name="Fedrigo O."/>
            <person name="Jarvis E.D."/>
            <person name="Hiller M."/>
            <person name="Vernes S.C."/>
            <person name="Myers E.W."/>
            <person name="Teeling E.C."/>
        </authorList>
    </citation>
    <scope>NUCLEOTIDE SEQUENCE [LARGE SCALE GENOMIC DNA]</scope>
    <source>
        <strain evidence="12">MMolMol1</strain>
        <tissue evidence="12">Muscle</tissue>
    </source>
</reference>
<keyword evidence="10" id="KW-0812">Transmembrane</keyword>
<evidence type="ECO:0000256" key="1">
    <source>
        <dbReference type="ARBA" id="ARBA00004180"/>
    </source>
</evidence>
<keyword evidence="4" id="KW-0813">Transport</keyword>
<keyword evidence="8" id="KW-0968">Cytoplasmic vesicle</keyword>
<comment type="subcellular location">
    <subcellularLocation>
        <location evidence="1">Cytoplasmic vesicle membrane</location>
        <topology evidence="1">Peripheral membrane protein</topology>
        <orientation evidence="1">Cytoplasmic side</orientation>
    </subcellularLocation>
    <subcellularLocation>
        <location evidence="2">Golgi apparatus</location>
    </subcellularLocation>
</comment>
<keyword evidence="5" id="KW-0653">Protein transport</keyword>
<dbReference type="GO" id="GO:0006896">
    <property type="term" value="P:Golgi to vacuole transport"/>
    <property type="evidence" value="ECO:0007669"/>
    <property type="project" value="InterPro"/>
</dbReference>